<dbReference type="GO" id="GO:0016787">
    <property type="term" value="F:hydrolase activity"/>
    <property type="evidence" value="ECO:0007669"/>
    <property type="project" value="UniProtKB-KW"/>
</dbReference>
<protein>
    <submittedName>
        <fullName evidence="2">Dienelactone hydrolase family protein</fullName>
    </submittedName>
</protein>
<dbReference type="EMBL" id="JAJIRN010000007">
    <property type="protein sequence ID" value="MCV2369842.1"/>
    <property type="molecule type" value="Genomic_DNA"/>
</dbReference>
<evidence type="ECO:0000313" key="2">
    <source>
        <dbReference type="EMBL" id="MCV2369842.1"/>
    </source>
</evidence>
<dbReference type="PANTHER" id="PTHR46623:SF6">
    <property type="entry name" value="ALPHA_BETA-HYDROLASES SUPERFAMILY PROTEIN"/>
    <property type="match status" value="1"/>
</dbReference>
<evidence type="ECO:0000259" key="1">
    <source>
        <dbReference type="Pfam" id="PF01738"/>
    </source>
</evidence>
<gene>
    <name evidence="2" type="ORF">LNV07_17305</name>
</gene>
<name>A0ABT2YIF5_9BURK</name>
<dbReference type="RefSeq" id="WP_263572423.1">
    <property type="nucleotide sequence ID" value="NZ_JAJIRN010000007.1"/>
</dbReference>
<dbReference type="Pfam" id="PF01738">
    <property type="entry name" value="DLH"/>
    <property type="match status" value="1"/>
</dbReference>
<dbReference type="PANTHER" id="PTHR46623">
    <property type="entry name" value="CARBOXYMETHYLENEBUTENOLIDASE-RELATED"/>
    <property type="match status" value="1"/>
</dbReference>
<evidence type="ECO:0000313" key="3">
    <source>
        <dbReference type="Proteomes" id="UP001209701"/>
    </source>
</evidence>
<dbReference type="Proteomes" id="UP001209701">
    <property type="component" value="Unassembled WGS sequence"/>
</dbReference>
<proteinExistence type="predicted"/>
<accession>A0ABT2YIF5</accession>
<comment type="caution">
    <text evidence="2">The sequence shown here is derived from an EMBL/GenBank/DDBJ whole genome shotgun (WGS) entry which is preliminary data.</text>
</comment>
<dbReference type="SUPFAM" id="SSF53474">
    <property type="entry name" value="alpha/beta-Hydrolases"/>
    <property type="match status" value="1"/>
</dbReference>
<dbReference type="InterPro" id="IPR002925">
    <property type="entry name" value="Dienelactn_hydro"/>
</dbReference>
<dbReference type="Gene3D" id="3.40.50.1820">
    <property type="entry name" value="alpha/beta hydrolase"/>
    <property type="match status" value="1"/>
</dbReference>
<keyword evidence="2" id="KW-0378">Hydrolase</keyword>
<keyword evidence="3" id="KW-1185">Reference proteome</keyword>
<organism evidence="2 3">
    <name type="scientific">Roseateles oligotrophus</name>
    <dbReference type="NCBI Taxonomy" id="1769250"/>
    <lineage>
        <taxon>Bacteria</taxon>
        <taxon>Pseudomonadati</taxon>
        <taxon>Pseudomonadota</taxon>
        <taxon>Betaproteobacteria</taxon>
        <taxon>Burkholderiales</taxon>
        <taxon>Sphaerotilaceae</taxon>
        <taxon>Roseateles</taxon>
    </lineage>
</organism>
<dbReference type="InterPro" id="IPR051049">
    <property type="entry name" value="Dienelactone_hydrolase-like"/>
</dbReference>
<feature type="domain" description="Dienelactone hydrolase" evidence="1">
    <location>
        <begin position="17"/>
        <end position="220"/>
    </location>
</feature>
<dbReference type="InterPro" id="IPR029058">
    <property type="entry name" value="AB_hydrolase_fold"/>
</dbReference>
<reference evidence="2 3" key="1">
    <citation type="submission" date="2021-11" db="EMBL/GenBank/DDBJ databases">
        <authorList>
            <person name="Liang Q."/>
            <person name="Mou H."/>
            <person name="Liu Z."/>
        </authorList>
    </citation>
    <scope>NUCLEOTIDE SEQUENCE [LARGE SCALE GENOMIC DNA]</scope>
    <source>
        <strain evidence="2 3">CHU3</strain>
    </source>
</reference>
<sequence length="223" mass="23819">MGQTIAFTRPDGANSTAYLAEADSSEGLKRPGLILIQEWWGLNPQICGVADRFAAAGFTTLAPDLYRGRLASNTDEATHLKRGLDFADATHQDLAGALAFLAHHCTKIGVTGFCMGGALTIAASVHLPSLSAASCFYGIPPADLADPAKIKIPFQGHFANLDDWITPAAADALQAKLPASAEIYRYAAEHGFFNEQRPEVYDAASAELAWARTLAFFNKHLLA</sequence>